<keyword evidence="8 9" id="KW-0472">Membrane</keyword>
<evidence type="ECO:0000313" key="10">
    <source>
        <dbReference type="EMBL" id="KAK1291812.1"/>
    </source>
</evidence>
<evidence type="ECO:0000256" key="5">
    <source>
        <dbReference type="ARBA" id="ARBA00022856"/>
    </source>
</evidence>
<keyword evidence="7 9" id="KW-1133">Transmembrane helix</keyword>
<organism evidence="10 11">
    <name type="scientific">Acorus calamus</name>
    <name type="common">Sweet flag</name>
    <dbReference type="NCBI Taxonomy" id="4465"/>
    <lineage>
        <taxon>Eukaryota</taxon>
        <taxon>Viridiplantae</taxon>
        <taxon>Streptophyta</taxon>
        <taxon>Embryophyta</taxon>
        <taxon>Tracheophyta</taxon>
        <taxon>Spermatophyta</taxon>
        <taxon>Magnoliopsida</taxon>
        <taxon>Liliopsida</taxon>
        <taxon>Acoraceae</taxon>
        <taxon>Acorus</taxon>
    </lineage>
</organism>
<sequence>MNWFFLLGLLAPIPVWVLTRTFPNVKWLRLINVPILLGATGAMPPARSVNYICWGAVGLFFNFVVYSAWD</sequence>
<reference evidence="10" key="1">
    <citation type="journal article" date="2023" name="Nat. Commun.">
        <title>Diploid and tetraploid genomes of Acorus and the evolution of monocots.</title>
        <authorList>
            <person name="Ma L."/>
            <person name="Liu K.W."/>
            <person name="Li Z."/>
            <person name="Hsiao Y.Y."/>
            <person name="Qi Y."/>
            <person name="Fu T."/>
            <person name="Tang G.D."/>
            <person name="Zhang D."/>
            <person name="Sun W.H."/>
            <person name="Liu D.K."/>
            <person name="Li Y."/>
            <person name="Chen G.Z."/>
            <person name="Liu X.D."/>
            <person name="Liao X.Y."/>
            <person name="Jiang Y.T."/>
            <person name="Yu X."/>
            <person name="Hao Y."/>
            <person name="Huang J."/>
            <person name="Zhao X.W."/>
            <person name="Ke S."/>
            <person name="Chen Y.Y."/>
            <person name="Wu W.L."/>
            <person name="Hsu J.L."/>
            <person name="Lin Y.F."/>
            <person name="Huang M.D."/>
            <person name="Li C.Y."/>
            <person name="Huang L."/>
            <person name="Wang Z.W."/>
            <person name="Zhao X."/>
            <person name="Zhong W.Y."/>
            <person name="Peng D.H."/>
            <person name="Ahmad S."/>
            <person name="Lan S."/>
            <person name="Zhang J.S."/>
            <person name="Tsai W.C."/>
            <person name="Van de Peer Y."/>
            <person name="Liu Z.J."/>
        </authorList>
    </citation>
    <scope>NUCLEOTIDE SEQUENCE</scope>
    <source>
        <strain evidence="10">CP</strain>
    </source>
</reference>
<evidence type="ECO:0000256" key="7">
    <source>
        <dbReference type="ARBA" id="ARBA00022989"/>
    </source>
</evidence>
<evidence type="ECO:0000256" key="2">
    <source>
        <dbReference type="ARBA" id="ARBA00005484"/>
    </source>
</evidence>
<reference evidence="10" key="2">
    <citation type="submission" date="2023-06" db="EMBL/GenBank/DDBJ databases">
        <authorList>
            <person name="Ma L."/>
            <person name="Liu K.-W."/>
            <person name="Li Z."/>
            <person name="Hsiao Y.-Y."/>
            <person name="Qi Y."/>
            <person name="Fu T."/>
            <person name="Tang G."/>
            <person name="Zhang D."/>
            <person name="Sun W.-H."/>
            <person name="Liu D.-K."/>
            <person name="Li Y."/>
            <person name="Chen G.-Z."/>
            <person name="Liu X.-D."/>
            <person name="Liao X.-Y."/>
            <person name="Jiang Y.-T."/>
            <person name="Yu X."/>
            <person name="Hao Y."/>
            <person name="Huang J."/>
            <person name="Zhao X.-W."/>
            <person name="Ke S."/>
            <person name="Chen Y.-Y."/>
            <person name="Wu W.-L."/>
            <person name="Hsu J.-L."/>
            <person name="Lin Y.-F."/>
            <person name="Huang M.-D."/>
            <person name="Li C.-Y."/>
            <person name="Huang L."/>
            <person name="Wang Z.-W."/>
            <person name="Zhao X."/>
            <person name="Zhong W.-Y."/>
            <person name="Peng D.-H."/>
            <person name="Ahmad S."/>
            <person name="Lan S."/>
            <person name="Zhang J.-S."/>
            <person name="Tsai W.-C."/>
            <person name="Van De Peer Y."/>
            <person name="Liu Z.-J."/>
        </authorList>
    </citation>
    <scope>NUCLEOTIDE SEQUENCE</scope>
    <source>
        <strain evidence="10">CP</strain>
        <tissue evidence="10">Leaves</tissue>
    </source>
</reference>
<comment type="subcellular location">
    <subcellularLocation>
        <location evidence="1">Membrane</location>
        <topology evidence="1">Multi-pass membrane protein</topology>
    </subcellularLocation>
</comment>
<comment type="caution">
    <text evidence="10">The sequence shown here is derived from an EMBL/GenBank/DDBJ whole genome shotgun (WGS) entry which is preliminary data.</text>
</comment>
<dbReference type="Pfam" id="PF03169">
    <property type="entry name" value="OPT"/>
    <property type="match status" value="1"/>
</dbReference>
<dbReference type="GO" id="GO:0015031">
    <property type="term" value="P:protein transport"/>
    <property type="evidence" value="ECO:0007669"/>
    <property type="project" value="UniProtKB-KW"/>
</dbReference>
<keyword evidence="11" id="KW-1185">Reference proteome</keyword>
<gene>
    <name evidence="10" type="primary">OPT2</name>
    <name evidence="10" type="ORF">QJS10_CPB17g00465</name>
</gene>
<comment type="similarity">
    <text evidence="2">Belongs to the oligopeptide OPT transporter (TC 2.A.67.1) family.</text>
</comment>
<evidence type="ECO:0000313" key="11">
    <source>
        <dbReference type="Proteomes" id="UP001180020"/>
    </source>
</evidence>
<dbReference type="PANTHER" id="PTHR22601">
    <property type="entry name" value="ISP4 LIKE PROTEIN"/>
    <property type="match status" value="1"/>
</dbReference>
<dbReference type="GO" id="GO:0035673">
    <property type="term" value="F:oligopeptide transmembrane transporter activity"/>
    <property type="evidence" value="ECO:0007669"/>
    <property type="project" value="InterPro"/>
</dbReference>
<dbReference type="GO" id="GO:0016020">
    <property type="term" value="C:membrane"/>
    <property type="evidence" value="ECO:0007669"/>
    <property type="project" value="UniProtKB-SubCell"/>
</dbReference>
<accession>A0AAV9CTB9</accession>
<keyword evidence="4 9" id="KW-0812">Transmembrane</keyword>
<dbReference type="Proteomes" id="UP001180020">
    <property type="component" value="Unassembled WGS sequence"/>
</dbReference>
<keyword evidence="6" id="KW-0653">Protein transport</keyword>
<evidence type="ECO:0000256" key="6">
    <source>
        <dbReference type="ARBA" id="ARBA00022927"/>
    </source>
</evidence>
<proteinExistence type="inferred from homology"/>
<evidence type="ECO:0000256" key="4">
    <source>
        <dbReference type="ARBA" id="ARBA00022692"/>
    </source>
</evidence>
<evidence type="ECO:0000256" key="9">
    <source>
        <dbReference type="SAM" id="Phobius"/>
    </source>
</evidence>
<dbReference type="EMBL" id="JAUJYO010000017">
    <property type="protein sequence ID" value="KAK1291812.1"/>
    <property type="molecule type" value="Genomic_DNA"/>
</dbReference>
<evidence type="ECO:0000256" key="1">
    <source>
        <dbReference type="ARBA" id="ARBA00004141"/>
    </source>
</evidence>
<evidence type="ECO:0000256" key="8">
    <source>
        <dbReference type="ARBA" id="ARBA00023136"/>
    </source>
</evidence>
<feature type="transmembrane region" description="Helical" evidence="9">
    <location>
        <begin position="51"/>
        <end position="69"/>
    </location>
</feature>
<dbReference type="InterPro" id="IPR004813">
    <property type="entry name" value="OPT"/>
</dbReference>
<keyword evidence="3" id="KW-0813">Transport</keyword>
<name>A0AAV9CTB9_ACOCL</name>
<evidence type="ECO:0000256" key="3">
    <source>
        <dbReference type="ARBA" id="ARBA00022448"/>
    </source>
</evidence>
<protein>
    <submittedName>
        <fullName evidence="10">Oligopeptide transporter 2</fullName>
    </submittedName>
</protein>
<dbReference type="InterPro" id="IPR004648">
    <property type="entry name" value="Oligpept_transpt"/>
</dbReference>
<keyword evidence="5" id="KW-0571">Peptide transport</keyword>
<dbReference type="AlphaFoldDB" id="A0AAV9CTB9"/>